<keyword evidence="1" id="KW-1133">Transmembrane helix</keyword>
<dbReference type="InterPro" id="IPR013387">
    <property type="entry name" value="T3SS_PrgH/EprH"/>
</dbReference>
<keyword evidence="1" id="KW-0812">Transmembrane</keyword>
<sequence length="400" mass="44625">MMNKENELGLQCRDGLVLRLLNGSLKGCEYFLSAPITLFVAGGEGQTDPRHEPPSLLPEAIFIPCHQGGVNFEIVIDTAAPHKSVLRVLNDDGTRETPLVANRVLTAGPQALAVRAAAAAWDAAILDYCETPTPVAPARWHRRGVLALMSLIALLGAGYLLRYYIVTGHEDVATLGRHLAGDNGKFHLLPGKDGSLYMLADSERDAAWGRQSLVRHTPAAAVKVLSCNDERRRVHAWLERYYPWLGFHRIHIDDPSVPELILSRQRAVLSPAEQDRLSEALLEMLPYARQISFGQLDDDAVVRDAENGLRQLAIGYHRVDHPNSVTFVINGALEDGERQRIRRHVETFQQRWSSNYVQFAVDLKDDPLAGKSFSYGQQNFVKPNAGHWHFTPSSSNRLRR</sequence>
<dbReference type="Gene3D" id="3.30.300.170">
    <property type="match status" value="1"/>
</dbReference>
<dbReference type="EMBL" id="JQ003581">
    <property type="protein sequence ID" value="AFH88788.1"/>
    <property type="molecule type" value="Genomic_DNA"/>
</dbReference>
<keyword evidence="1" id="KW-0472">Membrane</keyword>
<dbReference type="InterPro" id="IPR019029">
    <property type="entry name" value="T3SS_PrgH/EprH-like"/>
</dbReference>
<reference evidence="2" key="1">
    <citation type="journal article" date="2012" name="PLoS ONE">
        <title>Candidatus Sodalis melophagi sp. nov.: Phylogenetically Independent Comparative Model to the Tsetse Fly Symbiont Sodalis glossinidius.</title>
        <authorList>
            <person name="Chrudimsky T."/>
            <person name="Husnik F."/>
            <person name="Novakova E."/>
            <person name="Hypsa V."/>
        </authorList>
    </citation>
    <scope>NUCLEOTIDE SEQUENCE</scope>
    <source>
        <strain evidence="2">CZT</strain>
    </source>
</reference>
<dbReference type="Gene3D" id="2.60.200.20">
    <property type="match status" value="1"/>
</dbReference>
<dbReference type="NCBIfam" id="TIGR02554">
    <property type="entry name" value="PrgH"/>
    <property type="match status" value="1"/>
</dbReference>
<dbReference type="Pfam" id="PF09480">
    <property type="entry name" value="PrgH"/>
    <property type="match status" value="1"/>
</dbReference>
<dbReference type="Gene3D" id="3.30.70.1780">
    <property type="match status" value="1"/>
</dbReference>
<dbReference type="Gene3D" id="3.30.70.1770">
    <property type="match status" value="1"/>
</dbReference>
<protein>
    <submittedName>
        <fullName evidence="2">Putative type III secretion system protein PrgH</fullName>
    </submittedName>
</protein>
<organism evidence="2">
    <name type="scientific">Candidatus Sodalis melophagi</name>
    <dbReference type="NCBI Taxonomy" id="1173031"/>
    <lineage>
        <taxon>Bacteria</taxon>
        <taxon>Pseudomonadati</taxon>
        <taxon>Pseudomonadota</taxon>
        <taxon>Gammaproteobacteria</taxon>
        <taxon>Enterobacterales</taxon>
        <taxon>Bruguierivoracaceae</taxon>
        <taxon>Sodalis</taxon>
    </lineage>
</organism>
<accession>I6PDX7</accession>
<feature type="transmembrane region" description="Helical" evidence="1">
    <location>
        <begin position="145"/>
        <end position="165"/>
    </location>
</feature>
<evidence type="ECO:0000313" key="2">
    <source>
        <dbReference type="EMBL" id="AFH88788.1"/>
    </source>
</evidence>
<gene>
    <name evidence="2" type="primary">prgH</name>
</gene>
<evidence type="ECO:0000256" key="1">
    <source>
        <dbReference type="SAM" id="Phobius"/>
    </source>
</evidence>
<dbReference type="AlphaFoldDB" id="I6PDX7"/>
<dbReference type="GO" id="GO:0016020">
    <property type="term" value="C:membrane"/>
    <property type="evidence" value="ECO:0007669"/>
    <property type="project" value="InterPro"/>
</dbReference>
<proteinExistence type="predicted"/>
<name>I6PDX7_9GAMM</name>